<evidence type="ECO:0000313" key="3">
    <source>
        <dbReference type="Proteomes" id="UP000299102"/>
    </source>
</evidence>
<name>A0A4C1Z622_EUMVA</name>
<feature type="region of interest" description="Disordered" evidence="1">
    <location>
        <begin position="39"/>
        <end position="60"/>
    </location>
</feature>
<evidence type="ECO:0000313" key="2">
    <source>
        <dbReference type="EMBL" id="GBP82055.1"/>
    </source>
</evidence>
<dbReference type="Proteomes" id="UP000299102">
    <property type="component" value="Unassembled WGS sequence"/>
</dbReference>
<protein>
    <recommendedName>
        <fullName evidence="4">Mariner Mos1 transposase</fullName>
    </recommendedName>
</protein>
<reference evidence="2 3" key="1">
    <citation type="journal article" date="2019" name="Commun. Biol.">
        <title>The bagworm genome reveals a unique fibroin gene that provides high tensile strength.</title>
        <authorList>
            <person name="Kono N."/>
            <person name="Nakamura H."/>
            <person name="Ohtoshi R."/>
            <person name="Tomita M."/>
            <person name="Numata K."/>
            <person name="Arakawa K."/>
        </authorList>
    </citation>
    <scope>NUCLEOTIDE SEQUENCE [LARGE SCALE GENOMIC DNA]</scope>
</reference>
<dbReference type="OrthoDB" id="6433213at2759"/>
<dbReference type="InterPro" id="IPR001888">
    <property type="entry name" value="Transposase_1"/>
</dbReference>
<organism evidence="2 3">
    <name type="scientific">Eumeta variegata</name>
    <name type="common">Bagworm moth</name>
    <name type="synonym">Eumeta japonica</name>
    <dbReference type="NCBI Taxonomy" id="151549"/>
    <lineage>
        <taxon>Eukaryota</taxon>
        <taxon>Metazoa</taxon>
        <taxon>Ecdysozoa</taxon>
        <taxon>Arthropoda</taxon>
        <taxon>Hexapoda</taxon>
        <taxon>Insecta</taxon>
        <taxon>Pterygota</taxon>
        <taxon>Neoptera</taxon>
        <taxon>Endopterygota</taxon>
        <taxon>Lepidoptera</taxon>
        <taxon>Glossata</taxon>
        <taxon>Ditrysia</taxon>
        <taxon>Tineoidea</taxon>
        <taxon>Psychidae</taxon>
        <taxon>Oiketicinae</taxon>
        <taxon>Eumeta</taxon>
    </lineage>
</organism>
<dbReference type="AlphaFoldDB" id="A0A4C1Z622"/>
<sequence length="76" mass="8670">MLCVWRDWKEGRIHYELLPPGKTVNSDLYCQHLMSMERKKKKTKDANTPPAVGAASGRRRQRVAGRYDLACGRGPL</sequence>
<gene>
    <name evidence="2" type="ORF">EVAR_52404_1</name>
</gene>
<dbReference type="EMBL" id="BGZK01001545">
    <property type="protein sequence ID" value="GBP82055.1"/>
    <property type="molecule type" value="Genomic_DNA"/>
</dbReference>
<evidence type="ECO:0000256" key="1">
    <source>
        <dbReference type="SAM" id="MobiDB-lite"/>
    </source>
</evidence>
<accession>A0A4C1Z622</accession>
<keyword evidence="3" id="KW-1185">Reference proteome</keyword>
<evidence type="ECO:0008006" key="4">
    <source>
        <dbReference type="Google" id="ProtNLM"/>
    </source>
</evidence>
<dbReference type="Pfam" id="PF01359">
    <property type="entry name" value="Transposase_1"/>
    <property type="match status" value="1"/>
</dbReference>
<comment type="caution">
    <text evidence="2">The sequence shown here is derived from an EMBL/GenBank/DDBJ whole genome shotgun (WGS) entry which is preliminary data.</text>
</comment>
<proteinExistence type="predicted"/>